<sequence>MKIKKIVSAIILFSTYSCYADSSCSSSSPESMVPQAETALKINQVKSTERVYFYTQPEEKCKTKTFVINNDRLISFKRYNDFEYVAYINKSGSTVNGWVKGEKIFDVKYPDGFISASDYIVNLDKVNISLGQPVSIVKNEVLAKTGKEVKLNMIGSDDHATVFGIDFPYNRDASVYVSDLNHSVRNNAEESVSQINIYSGKYETSRGIKIGDDLHLVLQKYGNDGITDTQNDGVKTLSFQYIDMDLTFSFNATNKVGSIVYVLLPWSSAIKDLQCSNNVSLLYRISRISHCK</sequence>
<dbReference type="PROSITE" id="PS51257">
    <property type="entry name" value="PROKAR_LIPOPROTEIN"/>
    <property type="match status" value="1"/>
</dbReference>
<keyword evidence="3" id="KW-1185">Reference proteome</keyword>
<dbReference type="Proteomes" id="UP000248731">
    <property type="component" value="Chromosome 1"/>
</dbReference>
<evidence type="ECO:0000313" key="3">
    <source>
        <dbReference type="Proteomes" id="UP000248731"/>
    </source>
</evidence>
<dbReference type="EMBL" id="LS483466">
    <property type="protein sequence ID" value="SQI26952.1"/>
    <property type="molecule type" value="Genomic_DNA"/>
</dbReference>
<keyword evidence="1" id="KW-0732">Signal</keyword>
<protein>
    <submittedName>
        <fullName evidence="2">Uncharacterized protein</fullName>
    </submittedName>
</protein>
<evidence type="ECO:0000313" key="2">
    <source>
        <dbReference type="EMBL" id="SQI26952.1"/>
    </source>
</evidence>
<feature type="signal peptide" evidence="1">
    <location>
        <begin position="1"/>
        <end position="20"/>
    </location>
</feature>
<dbReference type="AlphaFoldDB" id="A0A2X4TY79"/>
<evidence type="ECO:0000256" key="1">
    <source>
        <dbReference type="SAM" id="SignalP"/>
    </source>
</evidence>
<reference evidence="2 3" key="1">
    <citation type="submission" date="2018-06" db="EMBL/GenBank/DDBJ databases">
        <authorList>
            <consortium name="Pathogen Informatics"/>
            <person name="Doyle S."/>
        </authorList>
    </citation>
    <scope>NUCLEOTIDE SEQUENCE [LARGE SCALE GENOMIC DNA]</scope>
    <source>
        <strain evidence="2 3">NCTC7307</strain>
    </source>
</reference>
<accession>A0A2X4TY79</accession>
<name>A0A2X4TY79_SALER</name>
<organism evidence="2 3">
    <name type="scientific">Salmonella enterica subsp. arizonae</name>
    <dbReference type="NCBI Taxonomy" id="59203"/>
    <lineage>
        <taxon>Bacteria</taxon>
        <taxon>Pseudomonadati</taxon>
        <taxon>Pseudomonadota</taxon>
        <taxon>Gammaproteobacteria</taxon>
        <taxon>Enterobacterales</taxon>
        <taxon>Enterobacteriaceae</taxon>
        <taxon>Salmonella</taxon>
    </lineage>
</organism>
<gene>
    <name evidence="2" type="ORF">NCTC7307_04323</name>
</gene>
<feature type="chain" id="PRO_5016099176" evidence="1">
    <location>
        <begin position="21"/>
        <end position="292"/>
    </location>
</feature>
<proteinExistence type="predicted"/>